<feature type="domain" description="Pyrrolo-quinoline quinone repeat" evidence="2">
    <location>
        <begin position="155"/>
        <end position="280"/>
    </location>
</feature>
<evidence type="ECO:0000259" key="2">
    <source>
        <dbReference type="Pfam" id="PF13360"/>
    </source>
</evidence>
<protein>
    <submittedName>
        <fullName evidence="3">PQQ-binding-like beta-propeller repeat protein</fullName>
    </submittedName>
</protein>
<dbReference type="SUPFAM" id="SSF50998">
    <property type="entry name" value="Quinoprotein alcohol dehydrogenase-like"/>
    <property type="match status" value="1"/>
</dbReference>
<proteinExistence type="predicted"/>
<evidence type="ECO:0000313" key="4">
    <source>
        <dbReference type="Proteomes" id="UP000746503"/>
    </source>
</evidence>
<reference evidence="3 4" key="1">
    <citation type="submission" date="2020-03" db="EMBL/GenBank/DDBJ databases">
        <title>Draft genome of Streptomyces sp. ventii, isolated from the Axial Seamount in the Pacific Ocean, and resequencing of the two type strains Streptomyces lonarensis strain NCL 716 and Streptomyces bohaiensis strain 11A07.</title>
        <authorList>
            <person name="Loughran R.M."/>
            <person name="Pfannmuller K.M."/>
            <person name="Wasson B.J."/>
            <person name="Deadmond M.C."/>
            <person name="Paddock B.E."/>
            <person name="Koyack M.J."/>
            <person name="Gallegos D.A."/>
            <person name="Mitchell E.A."/>
            <person name="Ushijima B."/>
            <person name="Saw J.H."/>
            <person name="Mcphail K.L."/>
            <person name="Videau P."/>
        </authorList>
    </citation>
    <scope>NUCLEOTIDE SEQUENCE [LARGE SCALE GENOMIC DNA]</scope>
    <source>
        <strain evidence="4">5675061</strain>
    </source>
</reference>
<dbReference type="InterPro" id="IPR018391">
    <property type="entry name" value="PQQ_b-propeller_rpt"/>
</dbReference>
<dbReference type="Pfam" id="PF13360">
    <property type="entry name" value="PQQ_2"/>
    <property type="match status" value="1"/>
</dbReference>
<gene>
    <name evidence="3" type="ORF">HCJ92_08020</name>
</gene>
<dbReference type="Proteomes" id="UP000746503">
    <property type="component" value="Unassembled WGS sequence"/>
</dbReference>
<feature type="region of interest" description="Disordered" evidence="1">
    <location>
        <begin position="16"/>
        <end position="43"/>
    </location>
</feature>
<accession>A0ABX1AGI0</accession>
<dbReference type="PROSITE" id="PS51257">
    <property type="entry name" value="PROKAR_LIPOPROTEIN"/>
    <property type="match status" value="1"/>
</dbReference>
<evidence type="ECO:0000313" key="3">
    <source>
        <dbReference type="EMBL" id="NJP66239.1"/>
    </source>
</evidence>
<dbReference type="InterPro" id="IPR015943">
    <property type="entry name" value="WD40/YVTN_repeat-like_dom_sf"/>
</dbReference>
<comment type="caution">
    <text evidence="3">The sequence shown here is derived from an EMBL/GenBank/DDBJ whole genome shotgun (WGS) entry which is preliminary data.</text>
</comment>
<dbReference type="RefSeq" id="WP_167932763.1">
    <property type="nucleotide sequence ID" value="NZ_JAAVJB010000041.1"/>
</dbReference>
<dbReference type="EMBL" id="JAAVJB010000041">
    <property type="protein sequence ID" value="NJP66239.1"/>
    <property type="molecule type" value="Genomic_DNA"/>
</dbReference>
<organism evidence="3 4">
    <name type="scientific">Streptomyces spiramenti</name>
    <dbReference type="NCBI Taxonomy" id="2720606"/>
    <lineage>
        <taxon>Bacteria</taxon>
        <taxon>Bacillati</taxon>
        <taxon>Actinomycetota</taxon>
        <taxon>Actinomycetes</taxon>
        <taxon>Kitasatosporales</taxon>
        <taxon>Streptomycetaceae</taxon>
        <taxon>Streptomyces</taxon>
    </lineage>
</organism>
<dbReference type="InterPro" id="IPR002372">
    <property type="entry name" value="PQQ_rpt_dom"/>
</dbReference>
<dbReference type="InterPro" id="IPR011047">
    <property type="entry name" value="Quinoprotein_ADH-like_sf"/>
</dbReference>
<dbReference type="Gene3D" id="2.130.10.10">
    <property type="entry name" value="YVTN repeat-like/Quinoprotein amine dehydrogenase"/>
    <property type="match status" value="1"/>
</dbReference>
<keyword evidence="4" id="KW-1185">Reference proteome</keyword>
<dbReference type="SMART" id="SM00564">
    <property type="entry name" value="PQQ"/>
    <property type="match status" value="5"/>
</dbReference>
<evidence type="ECO:0000256" key="1">
    <source>
        <dbReference type="SAM" id="MobiDB-lite"/>
    </source>
</evidence>
<name>A0ABX1AGI0_9ACTN</name>
<sequence length="417" mass="43316">MRTAAVCLAGALALAGCSGDSETSTDGRGAPSAGEEEPAADARVSAEFAADPTLTLSEHHAGLVRAVLDADTAFVSDHGGLTAYSLADGSERFRVEPASPGVDAYGPDDIPEDEGERQRFTTDLVDLPHPQLTEVDGVEVLLAAHLVEADGDGVRGSLMAVDAASGEELWGLELDPEHWRSNPFRPSLTLSAAHDGHVVVTSTNGDFLHQQPPLTRERHVVDLATGGIVRALEDTLIGHADGVVYTAVGAEGIIGGTLVAAEAADGEVLWELDVTDQGSAVVGPWLLLTEWDGQTQGEGQLIRLSDREVVLDRGEAPDAARGCVHDAESAVTACALEDELIGIDADGAITWSIPTDGGWVSLEPGNGYLYGRPDGTPLAIDAATGEIAAEFDRDPAAVGPTGVLQRDGTTLTFHAFS</sequence>